<dbReference type="AlphaFoldDB" id="A0AAI8P8E1"/>
<keyword evidence="3" id="KW-1185">Reference proteome</keyword>
<name>A0AAI8P8E1_9PSED</name>
<dbReference type="EMBL" id="CP031641">
    <property type="protein sequence ID" value="AXO86638.1"/>
    <property type="molecule type" value="Genomic_DNA"/>
</dbReference>
<evidence type="ECO:0000256" key="1">
    <source>
        <dbReference type="SAM" id="MobiDB-lite"/>
    </source>
</evidence>
<reference evidence="2 3" key="1">
    <citation type="submission" date="2018-08" db="EMBL/GenBank/DDBJ databases">
        <authorList>
            <person name="Lee Y."/>
            <person name="Kakembo D."/>
        </authorList>
    </citation>
    <scope>NUCLEOTIDE SEQUENCE [LARGE SCALE GENOMIC DNA]</scope>
    <source>
        <strain evidence="2 3">JBCS1880</strain>
    </source>
</reference>
<proteinExistence type="predicted"/>
<dbReference type="Proteomes" id="UP000258127">
    <property type="component" value="Chromosome"/>
</dbReference>
<organism evidence="2 3">
    <name type="scientific">Pseudomonas parafulva</name>
    <dbReference type="NCBI Taxonomy" id="157782"/>
    <lineage>
        <taxon>Bacteria</taxon>
        <taxon>Pseudomonadati</taxon>
        <taxon>Pseudomonadota</taxon>
        <taxon>Gammaproteobacteria</taxon>
        <taxon>Pseudomonadales</taxon>
        <taxon>Pseudomonadaceae</taxon>
        <taxon>Pseudomonas</taxon>
    </lineage>
</organism>
<feature type="region of interest" description="Disordered" evidence="1">
    <location>
        <begin position="1"/>
        <end position="31"/>
    </location>
</feature>
<protein>
    <submittedName>
        <fullName evidence="2">Uncharacterized protein</fullName>
    </submittedName>
</protein>
<sequence>MFQAIENAGQYTQPPRPAKARRAGAKTRLAQDRAVRWSRGPTNIRRLWPISPKMRVFIIFEQP</sequence>
<gene>
    <name evidence="2" type="ORF">DZC75_00920</name>
</gene>
<evidence type="ECO:0000313" key="3">
    <source>
        <dbReference type="Proteomes" id="UP000258127"/>
    </source>
</evidence>
<evidence type="ECO:0000313" key="2">
    <source>
        <dbReference type="EMBL" id="AXO86638.1"/>
    </source>
</evidence>
<accession>A0AAI8P8E1</accession>